<protein>
    <recommendedName>
        <fullName evidence="2">Lipoprotein</fullName>
    </recommendedName>
</protein>
<name>A0A8S5RA37_9VIRU</name>
<reference evidence="1" key="1">
    <citation type="journal article" date="2021" name="Proc. Natl. Acad. Sci. U.S.A.">
        <title>A Catalog of Tens of Thousands of Viruses from Human Metagenomes Reveals Hidden Associations with Chronic Diseases.</title>
        <authorList>
            <person name="Tisza M.J."/>
            <person name="Buck C.B."/>
        </authorList>
    </citation>
    <scope>NUCLEOTIDE SEQUENCE</scope>
    <source>
        <strain evidence="1">CtuZj11</strain>
    </source>
</reference>
<accession>A0A8S5RA37</accession>
<proteinExistence type="predicted"/>
<sequence length="322" mass="37361">MKIKIWIAILVTAFFLGCSNYTTIEKEAINSMKQEIKAHYNEKSLITFDNIEHVFSNDSICIIWVKYTVRHEDWDEEQNIDYTYCVSNGHKYSLMNPCVRSTPPGVPASKEYICSEYGSYISEKTYDIIKDSILPNKNLNYKDAQAYLAIKQLNQSGREINSEDRWRKMIPTQYINGQWELIDISDLSSLITNKRKMIALKSANTYDFLVNPVKPILTIIVDQNDIWLYINQNRGFTLTAQTTKNKTIELGGWDNFRFSQYTTCLYAPISTDTENIQSLLADEKPFTLTLDSYFILDSKPTDYPTLSFDFYPQGFKEALKQL</sequence>
<organism evidence="1">
    <name type="scientific">virus sp. ctuZj11</name>
    <dbReference type="NCBI Taxonomy" id="2825825"/>
    <lineage>
        <taxon>Viruses</taxon>
    </lineage>
</organism>
<dbReference type="EMBL" id="BK059083">
    <property type="protein sequence ID" value="DAE28232.1"/>
    <property type="molecule type" value="Genomic_DNA"/>
</dbReference>
<evidence type="ECO:0000313" key="1">
    <source>
        <dbReference type="EMBL" id="DAE28232.1"/>
    </source>
</evidence>
<evidence type="ECO:0008006" key="2">
    <source>
        <dbReference type="Google" id="ProtNLM"/>
    </source>
</evidence>